<sequence length="166" mass="18797">MSVPSFGNLRILHVEESPFVRRLVRGMLLQVGIRDVIDAATGYEALERLAEFRPSLIVMQWEAPEFSAAQVLDIIRDPSRVREINVPVVVTTQRPTRRLLDEAAERDVQHVLRKPFSPKMMWERIGHFYPDLNVADLDPRIDGKLKPKESMLLDGPAARETAAGSS</sequence>
<dbReference type="PROSITE" id="PS50110">
    <property type="entry name" value="RESPONSE_REGULATORY"/>
    <property type="match status" value="1"/>
</dbReference>
<dbReference type="EMBL" id="CP157484">
    <property type="protein sequence ID" value="XBO41237.1"/>
    <property type="molecule type" value="Genomic_DNA"/>
</dbReference>
<reference evidence="6" key="1">
    <citation type="submission" date="2024-05" db="EMBL/GenBank/DDBJ databases">
        <authorList>
            <person name="Kim S."/>
            <person name="Heo J."/>
            <person name="Choi H."/>
            <person name="Choi Y."/>
            <person name="Kwon S.-W."/>
            <person name="Kim Y."/>
        </authorList>
    </citation>
    <scope>NUCLEOTIDE SEQUENCE</scope>
    <source>
        <strain evidence="6">KACC 23698</strain>
    </source>
</reference>
<keyword evidence="1" id="KW-0597">Phosphoprotein</keyword>
<name>A0AAU7JLD7_9HYPH</name>
<accession>A0AAU7JLD7</accession>
<dbReference type="SMART" id="SM00448">
    <property type="entry name" value="REC"/>
    <property type="match status" value="1"/>
</dbReference>
<keyword evidence="3" id="KW-0804">Transcription</keyword>
<dbReference type="PANTHER" id="PTHR44591">
    <property type="entry name" value="STRESS RESPONSE REGULATOR PROTEIN 1"/>
    <property type="match status" value="1"/>
</dbReference>
<proteinExistence type="predicted"/>
<evidence type="ECO:0000256" key="4">
    <source>
        <dbReference type="PROSITE-ProRule" id="PRU00169"/>
    </source>
</evidence>
<dbReference type="Gene3D" id="3.40.50.2300">
    <property type="match status" value="1"/>
</dbReference>
<evidence type="ECO:0000256" key="2">
    <source>
        <dbReference type="ARBA" id="ARBA00023015"/>
    </source>
</evidence>
<keyword evidence="2" id="KW-0805">Transcription regulation</keyword>
<dbReference type="SUPFAM" id="SSF52172">
    <property type="entry name" value="CheY-like"/>
    <property type="match status" value="1"/>
</dbReference>
<dbReference type="GO" id="GO:0000160">
    <property type="term" value="P:phosphorelay signal transduction system"/>
    <property type="evidence" value="ECO:0007669"/>
    <property type="project" value="InterPro"/>
</dbReference>
<dbReference type="PANTHER" id="PTHR44591:SF3">
    <property type="entry name" value="RESPONSE REGULATORY DOMAIN-CONTAINING PROTEIN"/>
    <property type="match status" value="1"/>
</dbReference>
<feature type="domain" description="Response regulatory" evidence="5">
    <location>
        <begin position="10"/>
        <end position="129"/>
    </location>
</feature>
<dbReference type="InterPro" id="IPR001789">
    <property type="entry name" value="Sig_transdc_resp-reg_receiver"/>
</dbReference>
<protein>
    <submittedName>
        <fullName evidence="6">Response regulator</fullName>
    </submittedName>
</protein>
<dbReference type="InterPro" id="IPR011006">
    <property type="entry name" value="CheY-like_superfamily"/>
</dbReference>
<evidence type="ECO:0000256" key="1">
    <source>
        <dbReference type="ARBA" id="ARBA00022553"/>
    </source>
</evidence>
<gene>
    <name evidence="6" type="ORF">ABEG18_10905</name>
</gene>
<dbReference type="AlphaFoldDB" id="A0AAU7JLD7"/>
<evidence type="ECO:0000256" key="3">
    <source>
        <dbReference type="ARBA" id="ARBA00023163"/>
    </source>
</evidence>
<dbReference type="Pfam" id="PF00072">
    <property type="entry name" value="Response_reg"/>
    <property type="match status" value="1"/>
</dbReference>
<evidence type="ECO:0000259" key="5">
    <source>
        <dbReference type="PROSITE" id="PS50110"/>
    </source>
</evidence>
<dbReference type="RefSeq" id="WP_406858086.1">
    <property type="nucleotide sequence ID" value="NZ_CP157484.1"/>
</dbReference>
<comment type="caution">
    <text evidence="4">Lacks conserved residue(s) required for the propagation of feature annotation.</text>
</comment>
<dbReference type="InterPro" id="IPR050595">
    <property type="entry name" value="Bact_response_regulator"/>
</dbReference>
<organism evidence="6">
    <name type="scientific">Alsobacter sp. KACC 23698</name>
    <dbReference type="NCBI Taxonomy" id="3149229"/>
    <lineage>
        <taxon>Bacteria</taxon>
        <taxon>Pseudomonadati</taxon>
        <taxon>Pseudomonadota</taxon>
        <taxon>Alphaproteobacteria</taxon>
        <taxon>Hyphomicrobiales</taxon>
        <taxon>Alsobacteraceae</taxon>
        <taxon>Alsobacter</taxon>
    </lineage>
</organism>
<evidence type="ECO:0000313" key="6">
    <source>
        <dbReference type="EMBL" id="XBO41237.1"/>
    </source>
</evidence>